<dbReference type="SMART" id="SM00530">
    <property type="entry name" value="HTH_XRE"/>
    <property type="match status" value="1"/>
</dbReference>
<sequence>MGWQEVANAVVSRRVELGMQTRKKLAEKTGLTVKTLGEIERADRTSYDPATLVRVEQALEWPAGTILSIVGDLPRPASVPRAEVPPPLTPLRTDPVVGDLADLLNNKSKLPPTVKQALTDAVEHLVEAAHKILAVAEKTDDPEALDRVIASIDPHATFPTPGLMLDATVRADMDERSRAALVDGMNSLLHLGQQAMLAHSYKYGPTREEILRQVEEARAGRGDVPTYGAGARQGSPGGIGLRAGRRGSGPGVGGQPQGPYGMG</sequence>
<evidence type="ECO:0000256" key="1">
    <source>
        <dbReference type="SAM" id="MobiDB-lite"/>
    </source>
</evidence>
<proteinExistence type="predicted"/>
<accession>A0ABY5W6X4</accession>
<evidence type="ECO:0000313" key="3">
    <source>
        <dbReference type="EMBL" id="UWP85823.1"/>
    </source>
</evidence>
<feature type="compositionally biased region" description="Gly residues" evidence="1">
    <location>
        <begin position="235"/>
        <end position="263"/>
    </location>
</feature>
<dbReference type="Proteomes" id="UP001059617">
    <property type="component" value="Chromosome"/>
</dbReference>
<feature type="domain" description="HTH cro/C1-type" evidence="2">
    <location>
        <begin position="21"/>
        <end position="66"/>
    </location>
</feature>
<dbReference type="SUPFAM" id="SSF47413">
    <property type="entry name" value="lambda repressor-like DNA-binding domains"/>
    <property type="match status" value="1"/>
</dbReference>
<reference evidence="3" key="1">
    <citation type="submission" date="2021-04" db="EMBL/GenBank/DDBJ databases">
        <authorList>
            <person name="Hartkoorn R.C."/>
            <person name="Beaudoing E."/>
            <person name="Hot D."/>
        </authorList>
    </citation>
    <scope>NUCLEOTIDE SEQUENCE</scope>
    <source>
        <strain evidence="3">NRRL B-16292</strain>
    </source>
</reference>
<keyword evidence="4" id="KW-1185">Reference proteome</keyword>
<dbReference type="CDD" id="cd00093">
    <property type="entry name" value="HTH_XRE"/>
    <property type="match status" value="1"/>
</dbReference>
<protein>
    <submittedName>
        <fullName evidence="3">Helix-turn-helix transcriptional regulator</fullName>
    </submittedName>
</protein>
<feature type="region of interest" description="Disordered" evidence="1">
    <location>
        <begin position="222"/>
        <end position="263"/>
    </location>
</feature>
<dbReference type="InterPro" id="IPR010982">
    <property type="entry name" value="Lambda_DNA-bd_dom_sf"/>
</dbReference>
<name>A0ABY5W6X4_9ACTN</name>
<evidence type="ECO:0000259" key="2">
    <source>
        <dbReference type="PROSITE" id="PS50943"/>
    </source>
</evidence>
<gene>
    <name evidence="3" type="ORF">Dfulv_16885</name>
</gene>
<dbReference type="Gene3D" id="1.10.260.40">
    <property type="entry name" value="lambda repressor-like DNA-binding domains"/>
    <property type="match status" value="1"/>
</dbReference>
<evidence type="ECO:0000313" key="4">
    <source>
        <dbReference type="Proteomes" id="UP001059617"/>
    </source>
</evidence>
<organism evidence="3 4">
    <name type="scientific">Dactylosporangium fulvum</name>
    <dbReference type="NCBI Taxonomy" id="53359"/>
    <lineage>
        <taxon>Bacteria</taxon>
        <taxon>Bacillati</taxon>
        <taxon>Actinomycetota</taxon>
        <taxon>Actinomycetes</taxon>
        <taxon>Micromonosporales</taxon>
        <taxon>Micromonosporaceae</taxon>
        <taxon>Dactylosporangium</taxon>
    </lineage>
</organism>
<dbReference type="PROSITE" id="PS50943">
    <property type="entry name" value="HTH_CROC1"/>
    <property type="match status" value="1"/>
</dbReference>
<dbReference type="InterPro" id="IPR001387">
    <property type="entry name" value="Cro/C1-type_HTH"/>
</dbReference>
<reference evidence="3" key="2">
    <citation type="submission" date="2022-09" db="EMBL/GenBank/DDBJ databases">
        <title>Biosynthetic gene clusters of Dactylosporangioum fulvum.</title>
        <authorList>
            <person name="Caradec T."/>
        </authorList>
    </citation>
    <scope>NUCLEOTIDE SEQUENCE</scope>
    <source>
        <strain evidence="3">NRRL B-16292</strain>
    </source>
</reference>
<dbReference type="RefSeq" id="WP_259864124.1">
    <property type="nucleotide sequence ID" value="NZ_BAAAST010000199.1"/>
</dbReference>
<dbReference type="EMBL" id="CP073720">
    <property type="protein sequence ID" value="UWP85823.1"/>
    <property type="molecule type" value="Genomic_DNA"/>
</dbReference>